<proteinExistence type="predicted"/>
<protein>
    <submittedName>
        <fullName evidence="1">33835_t:CDS:1</fullName>
    </submittedName>
</protein>
<reference evidence="1" key="1">
    <citation type="submission" date="2021-06" db="EMBL/GenBank/DDBJ databases">
        <authorList>
            <person name="Kallberg Y."/>
            <person name="Tangrot J."/>
            <person name="Rosling A."/>
        </authorList>
    </citation>
    <scope>NUCLEOTIDE SEQUENCE</scope>
    <source>
        <strain evidence="1">MA461A</strain>
    </source>
</reference>
<organism evidence="1 2">
    <name type="scientific">Racocetra persica</name>
    <dbReference type="NCBI Taxonomy" id="160502"/>
    <lineage>
        <taxon>Eukaryota</taxon>
        <taxon>Fungi</taxon>
        <taxon>Fungi incertae sedis</taxon>
        <taxon>Mucoromycota</taxon>
        <taxon>Glomeromycotina</taxon>
        <taxon>Glomeromycetes</taxon>
        <taxon>Diversisporales</taxon>
        <taxon>Gigasporaceae</taxon>
        <taxon>Racocetra</taxon>
    </lineage>
</organism>
<name>A0ACA9PLL5_9GLOM</name>
<feature type="non-terminal residue" evidence="1">
    <location>
        <position position="115"/>
    </location>
</feature>
<comment type="caution">
    <text evidence="1">The sequence shown here is derived from an EMBL/GenBank/DDBJ whole genome shotgun (WGS) entry which is preliminary data.</text>
</comment>
<evidence type="ECO:0000313" key="2">
    <source>
        <dbReference type="Proteomes" id="UP000789920"/>
    </source>
</evidence>
<accession>A0ACA9PLL5</accession>
<keyword evidence="2" id="KW-1185">Reference proteome</keyword>
<gene>
    <name evidence="1" type="ORF">RPERSI_LOCUS10796</name>
</gene>
<dbReference type="EMBL" id="CAJVQC010021707">
    <property type="protein sequence ID" value="CAG8714688.1"/>
    <property type="molecule type" value="Genomic_DNA"/>
</dbReference>
<evidence type="ECO:0000313" key="1">
    <source>
        <dbReference type="EMBL" id="CAG8714688.1"/>
    </source>
</evidence>
<dbReference type="Proteomes" id="UP000789920">
    <property type="component" value="Unassembled WGS sequence"/>
</dbReference>
<sequence>MGKTKFTALERVNSNDYKDDFYESNNKIKKHLIGASSRNITKQEINIALVKAFVEADIPLKKVNKLQTFFKEYCIEENMLNDPSKAVKELAKIFLNHENILIIELIIEFITLNAQ</sequence>